<feature type="compositionally biased region" description="Basic and acidic residues" evidence="1">
    <location>
        <begin position="73"/>
        <end position="84"/>
    </location>
</feature>
<feature type="region of interest" description="Disordered" evidence="1">
    <location>
        <begin position="1"/>
        <end position="94"/>
    </location>
</feature>
<feature type="compositionally biased region" description="Basic and acidic residues" evidence="1">
    <location>
        <begin position="46"/>
        <end position="60"/>
    </location>
</feature>
<proteinExistence type="predicted"/>
<evidence type="ECO:0000313" key="3">
    <source>
        <dbReference type="Proteomes" id="UP001374535"/>
    </source>
</evidence>
<evidence type="ECO:0000313" key="2">
    <source>
        <dbReference type="EMBL" id="WVY90949.1"/>
    </source>
</evidence>
<dbReference type="EMBL" id="CP144690">
    <property type="protein sequence ID" value="WVY90949.1"/>
    <property type="molecule type" value="Genomic_DNA"/>
</dbReference>
<protein>
    <submittedName>
        <fullName evidence="2">Uncharacterized protein</fullName>
    </submittedName>
</protein>
<name>A0AAQ3MH84_VIGMU</name>
<organism evidence="2 3">
    <name type="scientific">Vigna mungo</name>
    <name type="common">Black gram</name>
    <name type="synonym">Phaseolus mungo</name>
    <dbReference type="NCBI Taxonomy" id="3915"/>
    <lineage>
        <taxon>Eukaryota</taxon>
        <taxon>Viridiplantae</taxon>
        <taxon>Streptophyta</taxon>
        <taxon>Embryophyta</taxon>
        <taxon>Tracheophyta</taxon>
        <taxon>Spermatophyta</taxon>
        <taxon>Magnoliopsida</taxon>
        <taxon>eudicotyledons</taxon>
        <taxon>Gunneridae</taxon>
        <taxon>Pentapetalae</taxon>
        <taxon>rosids</taxon>
        <taxon>fabids</taxon>
        <taxon>Fabales</taxon>
        <taxon>Fabaceae</taxon>
        <taxon>Papilionoideae</taxon>
        <taxon>50 kb inversion clade</taxon>
        <taxon>NPAAA clade</taxon>
        <taxon>indigoferoid/millettioid clade</taxon>
        <taxon>Phaseoleae</taxon>
        <taxon>Vigna</taxon>
    </lineage>
</organism>
<evidence type="ECO:0000256" key="1">
    <source>
        <dbReference type="SAM" id="MobiDB-lite"/>
    </source>
</evidence>
<reference evidence="2 3" key="1">
    <citation type="journal article" date="2023" name="Life. Sci Alliance">
        <title>Evolutionary insights into 3D genome organization and epigenetic landscape of Vigna mungo.</title>
        <authorList>
            <person name="Junaid A."/>
            <person name="Singh B."/>
            <person name="Bhatia S."/>
        </authorList>
    </citation>
    <scope>NUCLEOTIDE SEQUENCE [LARGE SCALE GENOMIC DNA]</scope>
    <source>
        <strain evidence="2">Urdbean</strain>
    </source>
</reference>
<feature type="compositionally biased region" description="Basic and acidic residues" evidence="1">
    <location>
        <begin position="7"/>
        <end position="35"/>
    </location>
</feature>
<keyword evidence="3" id="KW-1185">Reference proteome</keyword>
<dbReference type="AlphaFoldDB" id="A0AAQ3MH84"/>
<dbReference type="Proteomes" id="UP001374535">
    <property type="component" value="Chromosome 11"/>
</dbReference>
<accession>A0AAQ3MH84</accession>
<sequence>MILEDQNQEKDSRKEGRNFARQQGKKEVKGRDVVKDSLQNIKKSKKFSEEGEYLKEERYPRNKRKRNVAEYQDSDKGIKKKDGSEQEMEEDRDKVQWNWRKQEELPTFEGMDPMGWMSKAKKEENNDENCDGDIVVAAAEKVAEVAAVRVDNVTNVGREIHQVKTMHPLGCYKFLAESLLTSHLILLTVVKGKDGRKETSRLEVVQTVLEVNFKTGSSADSFRIASKSPSYDTDLNWRTVISESPSYDNKMMMKRNHAIKLQGSNPKDKVVLEVAGNNRALKV</sequence>
<gene>
    <name evidence="2" type="ORF">V8G54_036463</name>
</gene>